<feature type="region of interest" description="Disordered" evidence="3">
    <location>
        <begin position="174"/>
        <end position="195"/>
    </location>
</feature>
<dbReference type="GO" id="GO:0006508">
    <property type="term" value="P:proteolysis"/>
    <property type="evidence" value="ECO:0007669"/>
    <property type="project" value="InterPro"/>
</dbReference>
<dbReference type="EMBL" id="OBDO01000003">
    <property type="protein sequence ID" value="SNX95983.1"/>
    <property type="molecule type" value="Genomic_DNA"/>
</dbReference>
<keyword evidence="2" id="KW-0720">Serine protease</keyword>
<dbReference type="Pfam" id="PF07676">
    <property type="entry name" value="PD40"/>
    <property type="match status" value="3"/>
</dbReference>
<protein>
    <submittedName>
        <fullName evidence="5">Dipeptidyl aminopeptidase/acylaminoacyl peptidase</fullName>
    </submittedName>
</protein>
<dbReference type="InterPro" id="IPR029058">
    <property type="entry name" value="AB_hydrolase_fold"/>
</dbReference>
<keyword evidence="5" id="KW-0031">Aminopeptidase</keyword>
<feature type="region of interest" description="Disordered" evidence="3">
    <location>
        <begin position="651"/>
        <end position="687"/>
    </location>
</feature>
<evidence type="ECO:0000313" key="6">
    <source>
        <dbReference type="Proteomes" id="UP000219514"/>
    </source>
</evidence>
<organism evidence="5 6">
    <name type="scientific">Geodermatophilus sabuli</name>
    <dbReference type="NCBI Taxonomy" id="1564158"/>
    <lineage>
        <taxon>Bacteria</taxon>
        <taxon>Bacillati</taxon>
        <taxon>Actinomycetota</taxon>
        <taxon>Actinomycetes</taxon>
        <taxon>Geodermatophilales</taxon>
        <taxon>Geodermatophilaceae</taxon>
        <taxon>Geodermatophilus</taxon>
    </lineage>
</organism>
<evidence type="ECO:0000256" key="1">
    <source>
        <dbReference type="ARBA" id="ARBA00022801"/>
    </source>
</evidence>
<dbReference type="PANTHER" id="PTHR42776">
    <property type="entry name" value="SERINE PEPTIDASE S9 FAMILY MEMBER"/>
    <property type="match status" value="1"/>
</dbReference>
<dbReference type="RefSeq" id="WP_097206015.1">
    <property type="nucleotide sequence ID" value="NZ_JACHXB010000004.1"/>
</dbReference>
<dbReference type="GO" id="GO:0004177">
    <property type="term" value="F:aminopeptidase activity"/>
    <property type="evidence" value="ECO:0007669"/>
    <property type="project" value="UniProtKB-KW"/>
</dbReference>
<feature type="compositionally biased region" description="Acidic residues" evidence="3">
    <location>
        <begin position="657"/>
        <end position="672"/>
    </location>
</feature>
<dbReference type="InterPro" id="IPR011042">
    <property type="entry name" value="6-blade_b-propeller_TolB-like"/>
</dbReference>
<evidence type="ECO:0000256" key="3">
    <source>
        <dbReference type="SAM" id="MobiDB-lite"/>
    </source>
</evidence>
<dbReference type="GO" id="GO:0004252">
    <property type="term" value="F:serine-type endopeptidase activity"/>
    <property type="evidence" value="ECO:0007669"/>
    <property type="project" value="TreeGrafter"/>
</dbReference>
<dbReference type="Proteomes" id="UP000219514">
    <property type="component" value="Unassembled WGS sequence"/>
</dbReference>
<evidence type="ECO:0000313" key="5">
    <source>
        <dbReference type="EMBL" id="SNX95983.1"/>
    </source>
</evidence>
<dbReference type="OrthoDB" id="262125at2"/>
<reference evidence="5 6" key="1">
    <citation type="submission" date="2017-09" db="EMBL/GenBank/DDBJ databases">
        <authorList>
            <person name="Ehlers B."/>
            <person name="Leendertz F.H."/>
        </authorList>
    </citation>
    <scope>NUCLEOTIDE SEQUENCE [LARGE SCALE GENOMIC DNA]</scope>
    <source>
        <strain evidence="5 6">DSM 46844</strain>
    </source>
</reference>
<keyword evidence="6" id="KW-1185">Reference proteome</keyword>
<gene>
    <name evidence="5" type="ORF">SAMN06893097_103152</name>
</gene>
<dbReference type="Gene3D" id="2.120.10.30">
    <property type="entry name" value="TolB, C-terminal domain"/>
    <property type="match status" value="2"/>
</dbReference>
<evidence type="ECO:0000259" key="4">
    <source>
        <dbReference type="Pfam" id="PF00326"/>
    </source>
</evidence>
<sequence>MRPNDLELLRTPGVPTVSPDGRIAVVAVTRLDLGEDAYRSRLWAVPTDGSAPARALTAGHRDTAPSFSPDGRWLAYLGADPGGHPQVHLLPTAGGAPRRLTDHPLGAGAPVWAPDSRRLAYTARVPEPGRYGTDPAVAPEAEPPRVISTLKYRLDGVGFVVDQRSHVFVLDLPPAGEDDGTPLPQPRQVTDGPHDDTDVTWSPDGTELAFVSARHPRADRDLVRDVYAVPAGGGTLRRVTDGRADCSLPAYDAPGTTIWLTARPDLGPDGLDEFARSTTLCRVPAAGGAVEPVLDPEHTERGDETPATVLAGGAVHLGVQRRGAVELLRVPLDGGPAEALVDGPFTVRGVAVGGGVVVATVAHDRSAGELIAITPGRRRLLTGFGRALGATGRLHRMRELTVAAPDGYPVHGWVTGPDGPGPHPVVLALHGGPYRQYGWSLLDEVQVLVSAGYAVVRCNPRGSSGYGQAHGRALHGAWGTVDAADVLAFLDAALEDPALDPHRVGVMGGSYGGYLAAVLIGRSPRFAAAVVERAFLDPVGFVGSSDIGWYLVDAHLGTDPARLSEQSALARAGEITTPTLVVHAEQDWRCPVEQAQRLYVELKRRGVPSELLLFPGEGHELSRTGRPRHRLARMEHVLRWCDRWLSAGTDPGPGLDELTDDVVDAEPLPDDDGAGREPLTVRATRLG</sequence>
<proteinExistence type="predicted"/>
<name>A0A285EAV1_9ACTN</name>
<keyword evidence="1" id="KW-0378">Hydrolase</keyword>
<dbReference type="InterPro" id="IPR001375">
    <property type="entry name" value="Peptidase_S9_cat"/>
</dbReference>
<dbReference type="InterPro" id="IPR011659">
    <property type="entry name" value="WD40"/>
</dbReference>
<keyword evidence="5" id="KW-0645">Protease</keyword>
<accession>A0A285EAV1</accession>
<dbReference type="Gene3D" id="3.40.50.1820">
    <property type="entry name" value="alpha/beta hydrolase"/>
    <property type="match status" value="1"/>
</dbReference>
<dbReference type="SUPFAM" id="SSF82171">
    <property type="entry name" value="DPP6 N-terminal domain-like"/>
    <property type="match status" value="1"/>
</dbReference>
<dbReference type="Pfam" id="PF00326">
    <property type="entry name" value="Peptidase_S9"/>
    <property type="match status" value="1"/>
</dbReference>
<dbReference type="AlphaFoldDB" id="A0A285EAV1"/>
<evidence type="ECO:0000256" key="2">
    <source>
        <dbReference type="ARBA" id="ARBA00022825"/>
    </source>
</evidence>
<dbReference type="SUPFAM" id="SSF53474">
    <property type="entry name" value="alpha/beta-Hydrolases"/>
    <property type="match status" value="1"/>
</dbReference>
<dbReference type="PANTHER" id="PTHR42776:SF27">
    <property type="entry name" value="DIPEPTIDYL PEPTIDASE FAMILY MEMBER 6"/>
    <property type="match status" value="1"/>
</dbReference>
<feature type="domain" description="Peptidase S9 prolyl oligopeptidase catalytic" evidence="4">
    <location>
        <begin position="442"/>
        <end position="646"/>
    </location>
</feature>